<keyword evidence="8" id="KW-1185">Reference proteome</keyword>
<dbReference type="PANTHER" id="PTHR43104">
    <property type="entry name" value="L-2-HYDROXYGLUTARATE DEHYDROGENASE, MITOCHONDRIAL"/>
    <property type="match status" value="1"/>
</dbReference>
<reference evidence="7" key="2">
    <citation type="submission" date="2020-09" db="EMBL/GenBank/DDBJ databases">
        <authorList>
            <person name="Sun Q."/>
            <person name="Zhou Y."/>
        </authorList>
    </citation>
    <scope>NUCLEOTIDE SEQUENCE</scope>
    <source>
        <strain evidence="7">CGMCC 1.15254</strain>
    </source>
</reference>
<dbReference type="Gene3D" id="3.50.50.60">
    <property type="entry name" value="FAD/NAD(P)-binding domain"/>
    <property type="match status" value="1"/>
</dbReference>
<sequence>MSEHVNAIVIGAGVVGLAVARELAQCGKEVIILEANQAIGMGTSSRNSEVIHAGIYYPKGSLKARLCVEGKHLLYDFCDSHGVPYKRLGKLIVATSNSQVDALHSIREKAAHNGVDDLVWLDQESVLEKEPNLNAKAALLSPSTGILDTHAFMLALQGDAENHGAMLALNSPVIRGEVTQNGMALEVGGDMPMTISADIVVNSAGLNAISLAREINGIEKKLIPNDYYCKGNYFSLGCKAPFNHLIYPVPENAGLGVHLTLDMGGQARFGPDVQWLDNGDNIDYNVDPTRGEKFYDAIRRYWPDLKDGDLHADYSGVRPKIQHPGEEARDFLIQGPQDHGILGFINLFGIESPGLTSSLAIAKEVRKQLKLN</sequence>
<proteinExistence type="inferred from homology"/>
<keyword evidence="4" id="KW-0560">Oxidoreductase</keyword>
<dbReference type="PANTHER" id="PTHR43104:SF4">
    <property type="entry name" value="L-2-HYDROXYGLUTARATE DEHYDROGENASE, MITOCHONDRIAL"/>
    <property type="match status" value="1"/>
</dbReference>
<comment type="cofactor">
    <cofactor evidence="1">
        <name>FAD</name>
        <dbReference type="ChEBI" id="CHEBI:57692"/>
    </cofactor>
</comment>
<dbReference type="Gene3D" id="3.30.9.10">
    <property type="entry name" value="D-Amino Acid Oxidase, subunit A, domain 2"/>
    <property type="match status" value="1"/>
</dbReference>
<dbReference type="GO" id="GO:0047545">
    <property type="term" value="F:(S)-2-hydroxyglutarate dehydrogenase activity"/>
    <property type="evidence" value="ECO:0007669"/>
    <property type="project" value="TreeGrafter"/>
</dbReference>
<reference evidence="7" key="1">
    <citation type="journal article" date="2014" name="Int. J. Syst. Evol. Microbiol.">
        <title>Complete genome sequence of Corynebacterium casei LMG S-19264T (=DSM 44701T), isolated from a smear-ripened cheese.</title>
        <authorList>
            <consortium name="US DOE Joint Genome Institute (JGI-PGF)"/>
            <person name="Walter F."/>
            <person name="Albersmeier A."/>
            <person name="Kalinowski J."/>
            <person name="Ruckert C."/>
        </authorList>
    </citation>
    <scope>NUCLEOTIDE SEQUENCE</scope>
    <source>
        <strain evidence="7">CGMCC 1.15254</strain>
    </source>
</reference>
<comment type="similarity">
    <text evidence="5">Belongs to the L2HGDH family.</text>
</comment>
<keyword evidence="2" id="KW-0285">Flavoprotein</keyword>
<gene>
    <name evidence="7" type="ORF">GCM10011332_17730</name>
</gene>
<evidence type="ECO:0000313" key="7">
    <source>
        <dbReference type="EMBL" id="GGF64154.1"/>
    </source>
</evidence>
<dbReference type="Pfam" id="PF01266">
    <property type="entry name" value="DAO"/>
    <property type="match status" value="1"/>
</dbReference>
<keyword evidence="3" id="KW-0274">FAD</keyword>
<name>A0A917C096_9PROT</name>
<evidence type="ECO:0000259" key="6">
    <source>
        <dbReference type="Pfam" id="PF01266"/>
    </source>
</evidence>
<dbReference type="SUPFAM" id="SSF51905">
    <property type="entry name" value="FAD/NAD(P)-binding domain"/>
    <property type="match status" value="1"/>
</dbReference>
<evidence type="ECO:0000256" key="5">
    <source>
        <dbReference type="ARBA" id="ARBA00037941"/>
    </source>
</evidence>
<evidence type="ECO:0000313" key="8">
    <source>
        <dbReference type="Proteomes" id="UP000632498"/>
    </source>
</evidence>
<organism evidence="7 8">
    <name type="scientific">Terasakiella brassicae</name>
    <dbReference type="NCBI Taxonomy" id="1634917"/>
    <lineage>
        <taxon>Bacteria</taxon>
        <taxon>Pseudomonadati</taxon>
        <taxon>Pseudomonadota</taxon>
        <taxon>Alphaproteobacteria</taxon>
        <taxon>Rhodospirillales</taxon>
        <taxon>Terasakiellaceae</taxon>
        <taxon>Terasakiella</taxon>
    </lineage>
</organism>
<evidence type="ECO:0000256" key="3">
    <source>
        <dbReference type="ARBA" id="ARBA00022827"/>
    </source>
</evidence>
<comment type="caution">
    <text evidence="7">The sequence shown here is derived from an EMBL/GenBank/DDBJ whole genome shotgun (WGS) entry which is preliminary data.</text>
</comment>
<evidence type="ECO:0000256" key="2">
    <source>
        <dbReference type="ARBA" id="ARBA00022630"/>
    </source>
</evidence>
<dbReference type="AlphaFoldDB" id="A0A917C096"/>
<feature type="domain" description="FAD dependent oxidoreductase" evidence="6">
    <location>
        <begin position="7"/>
        <end position="365"/>
    </location>
</feature>
<dbReference type="InterPro" id="IPR006076">
    <property type="entry name" value="FAD-dep_OxRdtase"/>
</dbReference>
<dbReference type="RefSeq" id="WP_188663984.1">
    <property type="nucleotide sequence ID" value="NZ_BMHV01000011.1"/>
</dbReference>
<accession>A0A917C096</accession>
<dbReference type="InterPro" id="IPR036188">
    <property type="entry name" value="FAD/NAD-bd_sf"/>
</dbReference>
<evidence type="ECO:0000256" key="4">
    <source>
        <dbReference type="ARBA" id="ARBA00023002"/>
    </source>
</evidence>
<dbReference type="Proteomes" id="UP000632498">
    <property type="component" value="Unassembled WGS sequence"/>
</dbReference>
<protein>
    <recommendedName>
        <fullName evidence="6">FAD dependent oxidoreductase domain-containing protein</fullName>
    </recommendedName>
</protein>
<dbReference type="EMBL" id="BMHV01000011">
    <property type="protein sequence ID" value="GGF64154.1"/>
    <property type="molecule type" value="Genomic_DNA"/>
</dbReference>
<evidence type="ECO:0000256" key="1">
    <source>
        <dbReference type="ARBA" id="ARBA00001974"/>
    </source>
</evidence>